<dbReference type="Gene3D" id="3.30.70.270">
    <property type="match status" value="1"/>
</dbReference>
<dbReference type="InterPro" id="IPR043128">
    <property type="entry name" value="Rev_trsase/Diguanyl_cyclase"/>
</dbReference>
<sequence>MLKYPVIIDANSGLWQIMSHPESSALTTFLTPFGRFKFKRLPFGISSAPEEFQQRIRECLKGRDIGLTDEFVVYGETKQQPIKNYQKFGKRIKRMECVLSRLSLLDNGWSGIWLSVIKKTPKKIRNIC</sequence>
<protein>
    <recommendedName>
        <fullName evidence="3">Reverse transcriptase domain-containing protein</fullName>
    </recommendedName>
</protein>
<dbReference type="PANTHER" id="PTHR37984:SF7">
    <property type="entry name" value="INTEGRASE CATALYTIC DOMAIN-CONTAINING PROTEIN"/>
    <property type="match status" value="1"/>
</dbReference>
<dbReference type="GO" id="GO:0071897">
    <property type="term" value="P:DNA biosynthetic process"/>
    <property type="evidence" value="ECO:0007669"/>
    <property type="project" value="UniProtKB-ARBA"/>
</dbReference>
<organism evidence="1 2">
    <name type="scientific">Araneus ventricosus</name>
    <name type="common">Orbweaver spider</name>
    <name type="synonym">Epeira ventricosa</name>
    <dbReference type="NCBI Taxonomy" id="182803"/>
    <lineage>
        <taxon>Eukaryota</taxon>
        <taxon>Metazoa</taxon>
        <taxon>Ecdysozoa</taxon>
        <taxon>Arthropoda</taxon>
        <taxon>Chelicerata</taxon>
        <taxon>Arachnida</taxon>
        <taxon>Araneae</taxon>
        <taxon>Araneomorphae</taxon>
        <taxon>Entelegynae</taxon>
        <taxon>Araneoidea</taxon>
        <taxon>Araneidae</taxon>
        <taxon>Araneus</taxon>
    </lineage>
</organism>
<dbReference type="Gene3D" id="3.10.10.10">
    <property type="entry name" value="HIV Type 1 Reverse Transcriptase, subunit A, domain 1"/>
    <property type="match status" value="1"/>
</dbReference>
<dbReference type="InterPro" id="IPR043502">
    <property type="entry name" value="DNA/RNA_pol_sf"/>
</dbReference>
<evidence type="ECO:0008006" key="3">
    <source>
        <dbReference type="Google" id="ProtNLM"/>
    </source>
</evidence>
<dbReference type="SUPFAM" id="SSF56672">
    <property type="entry name" value="DNA/RNA polymerases"/>
    <property type="match status" value="1"/>
</dbReference>
<accession>A0A4Y2LIX7</accession>
<dbReference type="EMBL" id="BGPR01005844">
    <property type="protein sequence ID" value="GBN13923.1"/>
    <property type="molecule type" value="Genomic_DNA"/>
</dbReference>
<keyword evidence="2" id="KW-1185">Reference proteome</keyword>
<evidence type="ECO:0000313" key="1">
    <source>
        <dbReference type="EMBL" id="GBN13923.1"/>
    </source>
</evidence>
<reference evidence="1 2" key="1">
    <citation type="journal article" date="2019" name="Sci. Rep.">
        <title>Orb-weaving spider Araneus ventricosus genome elucidates the spidroin gene catalogue.</title>
        <authorList>
            <person name="Kono N."/>
            <person name="Nakamura H."/>
            <person name="Ohtoshi R."/>
            <person name="Moran D.A.P."/>
            <person name="Shinohara A."/>
            <person name="Yoshida Y."/>
            <person name="Fujiwara M."/>
            <person name="Mori M."/>
            <person name="Tomita M."/>
            <person name="Arakawa K."/>
        </authorList>
    </citation>
    <scope>NUCLEOTIDE SEQUENCE [LARGE SCALE GENOMIC DNA]</scope>
</reference>
<dbReference type="OrthoDB" id="6512428at2759"/>
<dbReference type="AlphaFoldDB" id="A0A4Y2LIX7"/>
<dbReference type="PANTHER" id="PTHR37984">
    <property type="entry name" value="PROTEIN CBG26694"/>
    <property type="match status" value="1"/>
</dbReference>
<evidence type="ECO:0000313" key="2">
    <source>
        <dbReference type="Proteomes" id="UP000499080"/>
    </source>
</evidence>
<name>A0A4Y2LIX7_ARAVE</name>
<dbReference type="Proteomes" id="UP000499080">
    <property type="component" value="Unassembled WGS sequence"/>
</dbReference>
<proteinExistence type="predicted"/>
<comment type="caution">
    <text evidence="1">The sequence shown here is derived from an EMBL/GenBank/DDBJ whole genome shotgun (WGS) entry which is preliminary data.</text>
</comment>
<dbReference type="InterPro" id="IPR050951">
    <property type="entry name" value="Retrovirus_Pol_polyprotein"/>
</dbReference>
<gene>
    <name evidence="1" type="ORF">AVEN_139709_1</name>
</gene>